<dbReference type="PANTHER" id="PTHR42724:SF1">
    <property type="entry name" value="TETRAACYLDISACCHARIDE 4'-KINASE, MITOCHONDRIAL-RELATED"/>
    <property type="match status" value="1"/>
</dbReference>
<dbReference type="GO" id="GO:0005524">
    <property type="term" value="F:ATP binding"/>
    <property type="evidence" value="ECO:0007669"/>
    <property type="project" value="UniProtKB-KW"/>
</dbReference>
<name>A0A382QB50_9ZZZZ</name>
<accession>A0A382QB50</accession>
<dbReference type="SUPFAM" id="SSF52540">
    <property type="entry name" value="P-loop containing nucleoside triphosphate hydrolases"/>
    <property type="match status" value="1"/>
</dbReference>
<organism evidence="10">
    <name type="scientific">marine metagenome</name>
    <dbReference type="NCBI Taxonomy" id="408172"/>
    <lineage>
        <taxon>unclassified sequences</taxon>
        <taxon>metagenomes</taxon>
        <taxon>ecological metagenomes</taxon>
    </lineage>
</organism>
<evidence type="ECO:0000256" key="8">
    <source>
        <dbReference type="ARBA" id="ARBA00022840"/>
    </source>
</evidence>
<dbReference type="UniPathway" id="UPA00359">
    <property type="reaction ID" value="UER00482"/>
</dbReference>
<feature type="non-terminal residue" evidence="10">
    <location>
        <position position="173"/>
    </location>
</feature>
<proteinExistence type="predicted"/>
<dbReference type="Pfam" id="PF02606">
    <property type="entry name" value="LpxK"/>
    <property type="match status" value="1"/>
</dbReference>
<comment type="pathway">
    <text evidence="1">Glycolipid biosynthesis; lipid IV(A) biosynthesis; lipid IV(A) from (3R)-3-hydroxytetradecanoyl-[acyl-carrier-protein] and UDP-N-acetyl-alpha-D-glucosamine: step 6/6.</text>
</comment>
<dbReference type="GO" id="GO:0005886">
    <property type="term" value="C:plasma membrane"/>
    <property type="evidence" value="ECO:0007669"/>
    <property type="project" value="TreeGrafter"/>
</dbReference>
<dbReference type="NCBIfam" id="TIGR00682">
    <property type="entry name" value="lpxK"/>
    <property type="match status" value="1"/>
</dbReference>
<keyword evidence="4" id="KW-0441">Lipid A biosynthesis</keyword>
<keyword evidence="3" id="KW-0444">Lipid biosynthesis</keyword>
<evidence type="ECO:0000256" key="2">
    <source>
        <dbReference type="ARBA" id="ARBA00012071"/>
    </source>
</evidence>
<sequence length="173" mass="18497">MFSTILSPLGVLHSIARMTRNLLYDCKLLKVEHFMVPVVVVGNITAGGTGKTPLVIQLANDLRASGYCPGVVSRGYGSNGSYPARARKDSDPKEVGDEAVLIARRTGARVIVDPDRVNAVATLLEQGPVDLVLSDDGLQHTRLGRCLEIVVLDGEREFGNGKLLPAGPLRDPV</sequence>
<dbReference type="GO" id="GO:0009244">
    <property type="term" value="P:lipopolysaccharide core region biosynthetic process"/>
    <property type="evidence" value="ECO:0007669"/>
    <property type="project" value="TreeGrafter"/>
</dbReference>
<evidence type="ECO:0000256" key="3">
    <source>
        <dbReference type="ARBA" id="ARBA00022516"/>
    </source>
</evidence>
<reference evidence="10" key="1">
    <citation type="submission" date="2018-05" db="EMBL/GenBank/DDBJ databases">
        <authorList>
            <person name="Lanie J.A."/>
            <person name="Ng W.-L."/>
            <person name="Kazmierczak K.M."/>
            <person name="Andrzejewski T.M."/>
            <person name="Davidsen T.M."/>
            <person name="Wayne K.J."/>
            <person name="Tettelin H."/>
            <person name="Glass J.I."/>
            <person name="Rusch D."/>
            <person name="Podicherti R."/>
            <person name="Tsui H.-C.T."/>
            <person name="Winkler M.E."/>
        </authorList>
    </citation>
    <scope>NUCLEOTIDE SEQUENCE</scope>
</reference>
<dbReference type="PANTHER" id="PTHR42724">
    <property type="entry name" value="TETRAACYLDISACCHARIDE 4'-KINASE"/>
    <property type="match status" value="1"/>
</dbReference>
<evidence type="ECO:0000256" key="1">
    <source>
        <dbReference type="ARBA" id="ARBA00004870"/>
    </source>
</evidence>
<evidence type="ECO:0000256" key="9">
    <source>
        <dbReference type="ARBA" id="ARBA00023098"/>
    </source>
</evidence>
<gene>
    <name evidence="10" type="ORF">METZ01_LOCUS335510</name>
</gene>
<keyword evidence="7" id="KW-0418">Kinase</keyword>
<keyword evidence="9" id="KW-0443">Lipid metabolism</keyword>
<evidence type="ECO:0000256" key="6">
    <source>
        <dbReference type="ARBA" id="ARBA00022741"/>
    </source>
</evidence>
<dbReference type="GO" id="GO:0009029">
    <property type="term" value="F:lipid-A 4'-kinase activity"/>
    <property type="evidence" value="ECO:0007669"/>
    <property type="project" value="UniProtKB-EC"/>
</dbReference>
<dbReference type="GO" id="GO:0009245">
    <property type="term" value="P:lipid A biosynthetic process"/>
    <property type="evidence" value="ECO:0007669"/>
    <property type="project" value="UniProtKB-KW"/>
</dbReference>
<keyword evidence="8" id="KW-0067">ATP-binding</keyword>
<dbReference type="InterPro" id="IPR027417">
    <property type="entry name" value="P-loop_NTPase"/>
</dbReference>
<evidence type="ECO:0000256" key="5">
    <source>
        <dbReference type="ARBA" id="ARBA00022679"/>
    </source>
</evidence>
<evidence type="ECO:0000313" key="10">
    <source>
        <dbReference type="EMBL" id="SVC82656.1"/>
    </source>
</evidence>
<protein>
    <recommendedName>
        <fullName evidence="2">tetraacyldisaccharide 4'-kinase</fullName>
        <ecNumber evidence="2">2.7.1.130</ecNumber>
    </recommendedName>
</protein>
<keyword evidence="5" id="KW-0808">Transferase</keyword>
<dbReference type="AlphaFoldDB" id="A0A382QB50"/>
<dbReference type="EC" id="2.7.1.130" evidence="2"/>
<dbReference type="InterPro" id="IPR003758">
    <property type="entry name" value="LpxK"/>
</dbReference>
<evidence type="ECO:0000256" key="7">
    <source>
        <dbReference type="ARBA" id="ARBA00022777"/>
    </source>
</evidence>
<keyword evidence="6" id="KW-0547">Nucleotide-binding</keyword>
<evidence type="ECO:0000256" key="4">
    <source>
        <dbReference type="ARBA" id="ARBA00022556"/>
    </source>
</evidence>
<dbReference type="EMBL" id="UINC01113202">
    <property type="protein sequence ID" value="SVC82656.1"/>
    <property type="molecule type" value="Genomic_DNA"/>
</dbReference>